<keyword evidence="2" id="KW-1185">Reference proteome</keyword>
<gene>
    <name evidence="1" type="ORF">COO09_01435</name>
</gene>
<dbReference type="Proteomes" id="UP000218934">
    <property type="component" value="Unassembled WGS sequence"/>
</dbReference>
<name>A0A2A4G2R1_9SPHN</name>
<dbReference type="EMBL" id="NWUF01000001">
    <property type="protein sequence ID" value="PCE44322.1"/>
    <property type="molecule type" value="Genomic_DNA"/>
</dbReference>
<reference evidence="1 2" key="1">
    <citation type="submission" date="2017-09" db="EMBL/GenBank/DDBJ databases">
        <title>The Catabolism of 3,6-Dichlorosalicylic acid is Initiated by the Cytochrome P450 Monooxygenase DsmABC in Rhizorhabdus dicambivorans Ndbn-20.</title>
        <authorList>
            <person name="Na L."/>
        </authorList>
    </citation>
    <scope>NUCLEOTIDE SEQUENCE [LARGE SCALE GENOMIC DNA]</scope>
    <source>
        <strain evidence="1 2">Ndbn-20m</strain>
    </source>
</reference>
<organism evidence="1 2">
    <name type="scientific">Rhizorhabdus dicambivorans</name>
    <dbReference type="NCBI Taxonomy" id="1850238"/>
    <lineage>
        <taxon>Bacteria</taxon>
        <taxon>Pseudomonadati</taxon>
        <taxon>Pseudomonadota</taxon>
        <taxon>Alphaproteobacteria</taxon>
        <taxon>Sphingomonadales</taxon>
        <taxon>Sphingomonadaceae</taxon>
        <taxon>Rhizorhabdus</taxon>
    </lineage>
</organism>
<dbReference type="AlphaFoldDB" id="A0A2A4G2R1"/>
<sequence>MERPNVSTARPYSVKFCFFIKQMMLRRTCQMDQDRDDRLCGAILQGSSCMRRSAVRRSGGNVGAHMFRATVEARAKIAGVKAAW</sequence>
<evidence type="ECO:0000313" key="2">
    <source>
        <dbReference type="Proteomes" id="UP000218934"/>
    </source>
</evidence>
<evidence type="ECO:0000313" key="1">
    <source>
        <dbReference type="EMBL" id="PCE44322.1"/>
    </source>
</evidence>
<dbReference type="KEGG" id="rdi:CMV14_12050"/>
<comment type="caution">
    <text evidence="1">The sequence shown here is derived from an EMBL/GenBank/DDBJ whole genome shotgun (WGS) entry which is preliminary data.</text>
</comment>
<proteinExistence type="predicted"/>
<protein>
    <submittedName>
        <fullName evidence="1">Uncharacterized protein</fullName>
    </submittedName>
</protein>
<accession>A0A2A4G2R1</accession>